<evidence type="ECO:0000256" key="3">
    <source>
        <dbReference type="ARBA" id="ARBA00023295"/>
    </source>
</evidence>
<dbReference type="Pfam" id="PF00232">
    <property type="entry name" value="Glyco_hydro_1"/>
    <property type="match status" value="1"/>
</dbReference>
<dbReference type="Proteomes" id="UP000219901">
    <property type="component" value="Unassembled WGS sequence"/>
</dbReference>
<sequence length="491" mass="56595">MDFTVRKHFPKGFLWGGASAANQLEGGWNEGGKGLSVADVYTFDSSLPKEKWLDQWLMMTHDQVKEAMNPDSKLYYPKRVGNDFYHHYKEDIRLFGEMGFKCYRMSIAWTRIFPRGDEAEPNEAGLAFYDSVFDECAKYGIQPMVSLSHYEMPLTLGVEYGGWANRKLIDFYVKFATTCFKRYKDKVKYWLTFNEINCIKHHLFVSAGIVEENCENIEQKRWQSAHHQFVASALATKYCHEIIPDSKVGCMVSYQLLVPYSCDPDDIQKTVDEQRMSLIFTDVQARGYYPAYAARFFEKKGVKLEVQQGDEEIMRMYPVDFISFSYYMSSAISAHADQHTGAVGNMLGNSVVNPYLESSEWGWQIDPKGLRTALNQLYDRYQKPLFIAENGLGAVDKIEPDGSINDDYRIAYLRKHIEQMKEAIEDGVELFGYTSWGCIDMISASTSQISKRYGYIYVDQDDDGNGTRQRRKKKSFDWYKKVIATNGEDLA</sequence>
<gene>
    <name evidence="5" type="ORF">CGS55_03150</name>
</gene>
<dbReference type="InterPro" id="IPR017853">
    <property type="entry name" value="GH"/>
</dbReference>
<comment type="similarity">
    <text evidence="1 4">Belongs to the glycosyl hydrolase 1 family.</text>
</comment>
<dbReference type="PANTHER" id="PTHR10353:SF122">
    <property type="entry name" value="6-PHOSPHO-BETA-GLUCOSIDASE ASCB-RELATED"/>
    <property type="match status" value="1"/>
</dbReference>
<dbReference type="AlphaFoldDB" id="A0A2A7A2Q1"/>
<dbReference type="EMBL" id="NMTV01000024">
    <property type="protein sequence ID" value="PDX73420.1"/>
    <property type="molecule type" value="Genomic_DNA"/>
</dbReference>
<evidence type="ECO:0000313" key="5">
    <source>
        <dbReference type="EMBL" id="PDX73420.1"/>
    </source>
</evidence>
<proteinExistence type="inferred from homology"/>
<accession>A0A2A7A2Q1</accession>
<evidence type="ECO:0000313" key="6">
    <source>
        <dbReference type="Proteomes" id="UP000219901"/>
    </source>
</evidence>
<evidence type="ECO:0000256" key="1">
    <source>
        <dbReference type="ARBA" id="ARBA00010838"/>
    </source>
</evidence>
<protein>
    <submittedName>
        <fullName evidence="5">6-phospho-beta-glucosidase</fullName>
    </submittedName>
</protein>
<keyword evidence="2" id="KW-0378">Hydrolase</keyword>
<evidence type="ECO:0000256" key="4">
    <source>
        <dbReference type="RuleBase" id="RU003690"/>
    </source>
</evidence>
<dbReference type="InterPro" id="IPR033132">
    <property type="entry name" value="GH_1_N_CS"/>
</dbReference>
<dbReference type="GO" id="GO:0005829">
    <property type="term" value="C:cytosol"/>
    <property type="evidence" value="ECO:0007669"/>
    <property type="project" value="TreeGrafter"/>
</dbReference>
<dbReference type="InterPro" id="IPR001360">
    <property type="entry name" value="Glyco_hydro_1"/>
</dbReference>
<evidence type="ECO:0000256" key="2">
    <source>
        <dbReference type="ARBA" id="ARBA00022801"/>
    </source>
</evidence>
<dbReference type="FunFam" id="3.20.20.80:FF:000004">
    <property type="entry name" value="Beta-glucosidase 6-phospho-beta-glucosidase"/>
    <property type="match status" value="1"/>
</dbReference>
<organism evidence="5 6">
    <name type="scientific">Faecalibacterium prausnitzii</name>
    <dbReference type="NCBI Taxonomy" id="853"/>
    <lineage>
        <taxon>Bacteria</taxon>
        <taxon>Bacillati</taxon>
        <taxon>Bacillota</taxon>
        <taxon>Clostridia</taxon>
        <taxon>Eubacteriales</taxon>
        <taxon>Oscillospiraceae</taxon>
        <taxon>Faecalibacterium</taxon>
    </lineage>
</organism>
<dbReference type="NCBIfam" id="NF007158">
    <property type="entry name" value="PRK09593.1"/>
    <property type="match status" value="1"/>
</dbReference>
<comment type="caution">
    <text evidence="5">The sequence shown here is derived from an EMBL/GenBank/DDBJ whole genome shotgun (WGS) entry which is preliminary data.</text>
</comment>
<dbReference type="NCBIfam" id="NF007356">
    <property type="entry name" value="PRK09852.1"/>
    <property type="match status" value="1"/>
</dbReference>
<dbReference type="SUPFAM" id="SSF51445">
    <property type="entry name" value="(Trans)glycosidases"/>
    <property type="match status" value="1"/>
</dbReference>
<dbReference type="PANTHER" id="PTHR10353">
    <property type="entry name" value="GLYCOSYL HYDROLASE"/>
    <property type="match status" value="1"/>
</dbReference>
<dbReference type="GO" id="GO:0008422">
    <property type="term" value="F:beta-glucosidase activity"/>
    <property type="evidence" value="ECO:0007669"/>
    <property type="project" value="TreeGrafter"/>
</dbReference>
<dbReference type="RefSeq" id="WP_097782614.1">
    <property type="nucleotide sequence ID" value="NZ_NMTV01000024.1"/>
</dbReference>
<dbReference type="PRINTS" id="PR00131">
    <property type="entry name" value="GLHYDRLASE1"/>
</dbReference>
<dbReference type="Gene3D" id="3.20.20.80">
    <property type="entry name" value="Glycosidases"/>
    <property type="match status" value="1"/>
</dbReference>
<name>A0A2A7A2Q1_9FIRM</name>
<dbReference type="GO" id="GO:0016052">
    <property type="term" value="P:carbohydrate catabolic process"/>
    <property type="evidence" value="ECO:0007669"/>
    <property type="project" value="TreeGrafter"/>
</dbReference>
<keyword evidence="3" id="KW-0326">Glycosidase</keyword>
<dbReference type="PROSITE" id="PS00653">
    <property type="entry name" value="GLYCOSYL_HYDROL_F1_2"/>
    <property type="match status" value="1"/>
</dbReference>
<reference evidence="5 6" key="1">
    <citation type="journal article" date="2017" name="Front. Microbiol.">
        <title>New Insights into the Diversity of the Genus Faecalibacterium.</title>
        <authorList>
            <person name="Benevides L."/>
            <person name="Burman S."/>
            <person name="Martin R."/>
            <person name="Robert V."/>
            <person name="Thomas M."/>
            <person name="Miquel S."/>
            <person name="Chain F."/>
            <person name="Sokol H."/>
            <person name="Bermudez-Humaran L.G."/>
            <person name="Morrison M."/>
            <person name="Langella P."/>
            <person name="Azevedo V.A."/>
            <person name="Chatel J.M."/>
            <person name="Soares S."/>
        </authorList>
    </citation>
    <scope>NUCLEOTIDE SEQUENCE [LARGE SCALE GENOMIC DNA]</scope>
    <source>
        <strain evidence="5 6">CNCM I 4546</strain>
    </source>
</reference>